<name>X1LDP1_9ZZZZ</name>
<accession>X1LDP1</accession>
<protein>
    <submittedName>
        <fullName evidence="1">Uncharacterized protein</fullName>
    </submittedName>
</protein>
<gene>
    <name evidence="1" type="ORF">S06H3_02180</name>
</gene>
<dbReference type="EMBL" id="BARV01000613">
    <property type="protein sequence ID" value="GAI00525.1"/>
    <property type="molecule type" value="Genomic_DNA"/>
</dbReference>
<dbReference type="AlphaFoldDB" id="X1LDP1"/>
<proteinExistence type="predicted"/>
<reference evidence="1" key="1">
    <citation type="journal article" date="2014" name="Front. Microbiol.">
        <title>High frequency of phylogenetically diverse reductive dehalogenase-homologous genes in deep subseafloor sedimentary metagenomes.</title>
        <authorList>
            <person name="Kawai M."/>
            <person name="Futagami T."/>
            <person name="Toyoda A."/>
            <person name="Takaki Y."/>
            <person name="Nishi S."/>
            <person name="Hori S."/>
            <person name="Arai W."/>
            <person name="Tsubouchi T."/>
            <person name="Morono Y."/>
            <person name="Uchiyama I."/>
            <person name="Ito T."/>
            <person name="Fujiyama A."/>
            <person name="Inagaki F."/>
            <person name="Takami H."/>
        </authorList>
    </citation>
    <scope>NUCLEOTIDE SEQUENCE</scope>
    <source>
        <strain evidence="1">Expedition CK06-06</strain>
    </source>
</reference>
<evidence type="ECO:0000313" key="1">
    <source>
        <dbReference type="EMBL" id="GAI00525.1"/>
    </source>
</evidence>
<sequence>MKIRVCGPGSARSVVMKRVWRECKEKEAKGEFADFKKITGKHWEKMMSKLRKGVCFDEEV</sequence>
<comment type="caution">
    <text evidence="1">The sequence shown here is derived from an EMBL/GenBank/DDBJ whole genome shotgun (WGS) entry which is preliminary data.</text>
</comment>
<organism evidence="1">
    <name type="scientific">marine sediment metagenome</name>
    <dbReference type="NCBI Taxonomy" id="412755"/>
    <lineage>
        <taxon>unclassified sequences</taxon>
        <taxon>metagenomes</taxon>
        <taxon>ecological metagenomes</taxon>
    </lineage>
</organism>